<dbReference type="EMBL" id="CP002362">
    <property type="protein sequence ID" value="ADR37735.1"/>
    <property type="molecule type" value="Genomic_DNA"/>
</dbReference>
<gene>
    <name evidence="2" type="ordered locus">Ocepr_2287</name>
</gene>
<dbReference type="CDD" id="cd00009">
    <property type="entry name" value="AAA"/>
    <property type="match status" value="1"/>
</dbReference>
<dbReference type="KEGG" id="opr:Ocepr_2287"/>
<name>E4UAV0_OCEP5</name>
<dbReference type="Proteomes" id="UP000008722">
    <property type="component" value="Plasmid pOCEPR01"/>
</dbReference>
<dbReference type="InterPro" id="IPR027417">
    <property type="entry name" value="P-loop_NTPase"/>
</dbReference>
<feature type="domain" description="AAA+ ATPase" evidence="1">
    <location>
        <begin position="13"/>
        <end position="161"/>
    </location>
</feature>
<sequence>MKLEDYLELADRTGIVPFFWGDPGVGKTARIEQWAKAKGYHLERLVLSQHDPTEVAGIYVATEGARRAERAVPAWLARVLEAAKQGRRAVVFFDELTTAAPTVQDTALGIFNERVVGDVPLPEGVILLAAANPPDRVDGLWELSAALANRFLHVEVRPDFQAWRAWAEEQGEAHRIVAHFLDAHPQHFHDFPTHAGELAWPSARTWDKFARALEEVLEERFPEEGLYSAGKGLVGKAAATTFVAWYQEYKAQNDIPPDQVLADPAGAAIPSRSDVLARLAETLVKRVAEALEGGRDDAQQLYARLIAYLRRVDAAGHRAVALATAQQITKAALENEVEDACARALGDEEVAFLESVSQNVLGARAA</sequence>
<geneLocation type="plasmid" evidence="2 3">
    <name>pOCEPR01</name>
</geneLocation>
<reference evidence="3" key="1">
    <citation type="submission" date="2010-11" db="EMBL/GenBank/DDBJ databases">
        <title>The complete sequence of plasmid of Oceanithermus profundus DSM 14977.</title>
        <authorList>
            <consortium name="US DOE Joint Genome Institute (JGI-PGF)"/>
            <person name="Lucas S."/>
            <person name="Copeland A."/>
            <person name="Lapidus A."/>
            <person name="Bruce D."/>
            <person name="Goodwin L."/>
            <person name="Pitluck S."/>
            <person name="Kyrpides N."/>
            <person name="Mavromatis K."/>
            <person name="Pagani I."/>
            <person name="Ivanova N."/>
            <person name="Zhang X."/>
            <person name="Brettin T."/>
            <person name="Detter J.C."/>
            <person name="Tapia R."/>
            <person name="Han C."/>
            <person name="Land M."/>
            <person name="Hauser L."/>
            <person name="Markowitz V."/>
            <person name="Cheng J.-F."/>
            <person name="Hugenholtz P."/>
            <person name="Woyke T."/>
            <person name="Wu D."/>
            <person name="Tindall B."/>
            <person name="Faehnrich R."/>
            <person name="Brambilla E."/>
            <person name="Klenk H.-P."/>
            <person name="Eisen J.A."/>
        </authorList>
    </citation>
    <scope>NUCLEOTIDE SEQUENCE [LARGE SCALE GENOMIC DNA]</scope>
    <source>
        <strain evidence="3">DSM 14977 / NBRC 100410 / VKM B-2274 / 506</strain>
        <plasmid evidence="3">Plasmid pOCEPR01</plasmid>
    </source>
</reference>
<dbReference type="InterPro" id="IPR011704">
    <property type="entry name" value="ATPase_dyneun-rel_AAA"/>
</dbReference>
<accession>E4UAV0</accession>
<dbReference type="GO" id="GO:0016887">
    <property type="term" value="F:ATP hydrolysis activity"/>
    <property type="evidence" value="ECO:0007669"/>
    <property type="project" value="InterPro"/>
</dbReference>
<dbReference type="OrthoDB" id="9808317at2"/>
<dbReference type="AlphaFoldDB" id="E4UAV0"/>
<dbReference type="Pfam" id="PF07728">
    <property type="entry name" value="AAA_5"/>
    <property type="match status" value="1"/>
</dbReference>
<dbReference type="InterPro" id="IPR003593">
    <property type="entry name" value="AAA+_ATPase"/>
</dbReference>
<evidence type="ECO:0000313" key="2">
    <source>
        <dbReference type="EMBL" id="ADR37735.1"/>
    </source>
</evidence>
<dbReference type="Gene3D" id="3.40.50.300">
    <property type="entry name" value="P-loop containing nucleotide triphosphate hydrolases"/>
    <property type="match status" value="1"/>
</dbReference>
<evidence type="ECO:0000313" key="3">
    <source>
        <dbReference type="Proteomes" id="UP000008722"/>
    </source>
</evidence>
<organism evidence="2 3">
    <name type="scientific">Oceanithermus profundus (strain DSM 14977 / NBRC 100410 / VKM B-2274 / 506)</name>
    <dbReference type="NCBI Taxonomy" id="670487"/>
    <lineage>
        <taxon>Bacteria</taxon>
        <taxon>Thermotogati</taxon>
        <taxon>Deinococcota</taxon>
        <taxon>Deinococci</taxon>
        <taxon>Thermales</taxon>
        <taxon>Thermaceae</taxon>
        <taxon>Oceanithermus</taxon>
    </lineage>
</organism>
<evidence type="ECO:0000259" key="1">
    <source>
        <dbReference type="SMART" id="SM00382"/>
    </source>
</evidence>
<reference evidence="2 3" key="2">
    <citation type="journal article" date="2011" name="Stand. Genomic Sci.">
        <title>Complete genome sequence of Oceanithermus profundus type strain (506).</title>
        <authorList>
            <person name="Pati A."/>
            <person name="Zhang X."/>
            <person name="Lapidus A."/>
            <person name="Nolan M."/>
            <person name="Lucas S."/>
            <person name="Del Rio T.G."/>
            <person name="Tice H."/>
            <person name="Cheng J.F."/>
            <person name="Tapia R."/>
            <person name="Han C."/>
            <person name="Goodwin L."/>
            <person name="Pitluck S."/>
            <person name="Liolios K."/>
            <person name="Pagani I."/>
            <person name="Ivanova N."/>
            <person name="Mavromatis K."/>
            <person name="Chen A."/>
            <person name="Palaniappan K."/>
            <person name="Hauser L."/>
            <person name="Jeffries C.D."/>
            <person name="Brambilla E.M."/>
            <person name="Rohl A."/>
            <person name="Mwirichia R."/>
            <person name="Rohde M."/>
            <person name="Tindall B.J."/>
            <person name="Sikorski J."/>
            <person name="Wirth R."/>
            <person name="Goker M."/>
            <person name="Woyke T."/>
            <person name="Detter J.C."/>
            <person name="Bristow J."/>
            <person name="Eisen J.A."/>
            <person name="Markowitz V."/>
            <person name="Hugenholtz P."/>
            <person name="Kyrpides N.C."/>
            <person name="Klenk H.P."/>
            <person name="Land M."/>
        </authorList>
    </citation>
    <scope>NUCLEOTIDE SEQUENCE [LARGE SCALE GENOMIC DNA]</scope>
    <source>
        <strain evidence="3">DSM 14977 / NBRC 100410 / VKM B-2274 / 506</strain>
        <plasmid evidence="3">Plasmid pOCEPR01</plasmid>
    </source>
</reference>
<dbReference type="RefSeq" id="WP_013449715.1">
    <property type="nucleotide sequence ID" value="NC_014753.1"/>
</dbReference>
<keyword evidence="2" id="KW-0614">Plasmid</keyword>
<dbReference type="HOGENOM" id="CLU_756122_0_0_0"/>
<dbReference type="GO" id="GO:0005524">
    <property type="term" value="F:ATP binding"/>
    <property type="evidence" value="ECO:0007669"/>
    <property type="project" value="InterPro"/>
</dbReference>
<dbReference type="eggNOG" id="COG0714">
    <property type="taxonomic scope" value="Bacteria"/>
</dbReference>
<proteinExistence type="predicted"/>
<dbReference type="SMART" id="SM00382">
    <property type="entry name" value="AAA"/>
    <property type="match status" value="1"/>
</dbReference>
<dbReference type="SUPFAM" id="SSF52540">
    <property type="entry name" value="P-loop containing nucleoside triphosphate hydrolases"/>
    <property type="match status" value="1"/>
</dbReference>
<keyword evidence="3" id="KW-1185">Reference proteome</keyword>
<protein>
    <submittedName>
        <fullName evidence="2">ATPase associated with various cellular activities AAA_5</fullName>
    </submittedName>
</protein>